<feature type="chain" id="PRO_5016415340" evidence="2">
    <location>
        <begin position="28"/>
        <end position="109"/>
    </location>
</feature>
<evidence type="ECO:0000313" key="4">
    <source>
        <dbReference type="Proteomes" id="UP000250321"/>
    </source>
</evidence>
<feature type="compositionally biased region" description="Basic and acidic residues" evidence="1">
    <location>
        <begin position="28"/>
        <end position="47"/>
    </location>
</feature>
<accession>A0A314ZBP7</accession>
<dbReference type="Proteomes" id="UP000250321">
    <property type="component" value="Unassembled WGS sequence"/>
</dbReference>
<evidence type="ECO:0000256" key="1">
    <source>
        <dbReference type="SAM" id="MobiDB-lite"/>
    </source>
</evidence>
<dbReference type="OrthoDB" id="1164185at2759"/>
<feature type="compositionally biased region" description="Acidic residues" evidence="1">
    <location>
        <begin position="48"/>
        <end position="57"/>
    </location>
</feature>
<organism evidence="3 4">
    <name type="scientific">Prunus yedoensis var. nudiflora</name>
    <dbReference type="NCBI Taxonomy" id="2094558"/>
    <lineage>
        <taxon>Eukaryota</taxon>
        <taxon>Viridiplantae</taxon>
        <taxon>Streptophyta</taxon>
        <taxon>Embryophyta</taxon>
        <taxon>Tracheophyta</taxon>
        <taxon>Spermatophyta</taxon>
        <taxon>Magnoliopsida</taxon>
        <taxon>eudicotyledons</taxon>
        <taxon>Gunneridae</taxon>
        <taxon>Pentapetalae</taxon>
        <taxon>rosids</taxon>
        <taxon>fabids</taxon>
        <taxon>Rosales</taxon>
        <taxon>Rosaceae</taxon>
        <taxon>Amygdaloideae</taxon>
        <taxon>Amygdaleae</taxon>
        <taxon>Prunus</taxon>
    </lineage>
</organism>
<feature type="region of interest" description="Disordered" evidence="1">
    <location>
        <begin position="28"/>
        <end position="57"/>
    </location>
</feature>
<sequence>MAVSRGMLLLCLGTLMVSVVLIKVAEAHDHHSGPCHGDPNKGDQCRGDEDDVIGDDDVDETYKIVNKVAVSFTGRLGDFEEAGSTPQEPDEAQPEDAEEDQSHLIVLGH</sequence>
<proteinExistence type="predicted"/>
<keyword evidence="2" id="KW-0732">Signal</keyword>
<evidence type="ECO:0000256" key="2">
    <source>
        <dbReference type="SAM" id="SignalP"/>
    </source>
</evidence>
<evidence type="ECO:0000313" key="3">
    <source>
        <dbReference type="EMBL" id="PQQ16150.1"/>
    </source>
</evidence>
<feature type="signal peptide" evidence="2">
    <location>
        <begin position="1"/>
        <end position="27"/>
    </location>
</feature>
<feature type="region of interest" description="Disordered" evidence="1">
    <location>
        <begin position="76"/>
        <end position="109"/>
    </location>
</feature>
<name>A0A314ZBP7_PRUYE</name>
<keyword evidence="4" id="KW-1185">Reference proteome</keyword>
<dbReference type="EMBL" id="PJQY01000203">
    <property type="protein sequence ID" value="PQQ16150.1"/>
    <property type="molecule type" value="Genomic_DNA"/>
</dbReference>
<feature type="compositionally biased region" description="Acidic residues" evidence="1">
    <location>
        <begin position="88"/>
        <end position="99"/>
    </location>
</feature>
<protein>
    <submittedName>
        <fullName evidence="3">Uncharacterized protein</fullName>
    </submittedName>
</protein>
<gene>
    <name evidence="3" type="ORF">Pyn_35666</name>
</gene>
<comment type="caution">
    <text evidence="3">The sequence shown here is derived from an EMBL/GenBank/DDBJ whole genome shotgun (WGS) entry which is preliminary data.</text>
</comment>
<reference evidence="3 4" key="1">
    <citation type="submission" date="2018-02" db="EMBL/GenBank/DDBJ databases">
        <title>Draft genome of wild Prunus yedoensis var. nudiflora.</title>
        <authorList>
            <person name="Baek S."/>
            <person name="Kim J.-H."/>
            <person name="Choi K."/>
            <person name="Kim G.-B."/>
            <person name="Cho A."/>
            <person name="Jang H."/>
            <person name="Shin C.-H."/>
            <person name="Yu H.-J."/>
            <person name="Mun J.-H."/>
        </authorList>
    </citation>
    <scope>NUCLEOTIDE SEQUENCE [LARGE SCALE GENOMIC DNA]</scope>
    <source>
        <strain evidence="4">cv. Jeju island</strain>
        <tissue evidence="3">Leaf</tissue>
    </source>
</reference>
<dbReference type="AlphaFoldDB" id="A0A314ZBP7"/>